<protein>
    <submittedName>
        <fullName evidence="2">PKHD1L1</fullName>
    </submittedName>
</protein>
<evidence type="ECO:0000313" key="3">
    <source>
        <dbReference type="Proteomes" id="UP000593567"/>
    </source>
</evidence>
<name>A0A7J7JUE3_BUGNE</name>
<dbReference type="InterPro" id="IPR052387">
    <property type="entry name" value="Fibrocystin"/>
</dbReference>
<keyword evidence="3" id="KW-1185">Reference proteome</keyword>
<dbReference type="PANTHER" id="PTHR46769">
    <property type="entry name" value="POLYCYSTIC KIDNEY AND HEPATIC DISEASE 1 (AUTOSOMAL RECESSIVE)-LIKE 1"/>
    <property type="match status" value="1"/>
</dbReference>
<dbReference type="EMBL" id="VXIV02001831">
    <property type="protein sequence ID" value="KAF6029304.1"/>
    <property type="molecule type" value="Genomic_DNA"/>
</dbReference>
<sequence>MPSSICSKTSSQTGFAVNERQQLQTTSTVIPETQTVDFSTWATKSSVKDVQTIDVVEAFPGEPGIRFRLGVGGAYSAYIDAGASAAAVQAALNSLPTVAPDTVTVVTTPITNGNRYTVTFNSERGAFPLLAGKAEFAGTLSFSARVVTQGSASLNKAVLTMDGLSTPPISISSSDSVLSAVEDLFSVRCHTDLTKSAETFESLSTGYSSVYGGNVIINRYPMCGRKSLQNPRYIYNSASAPVGFAESTNRYLCFGYTGFVRNYTVINFHYLKETEIVSVWRGFSIDLEPSDGKWHHKCIDIFDMVHSVYNGKFYTLGLVQISLDYSRIAQFDNIQLGNKDIQEPDAEDIRLMPPRNYLMNSVEVDAVEGNDKAHTIKMYPVNCSYSFSQFTVSNGQLP</sequence>
<accession>A0A7J7JUE3</accession>
<proteinExistence type="predicted"/>
<evidence type="ECO:0000256" key="1">
    <source>
        <dbReference type="ARBA" id="ARBA00022729"/>
    </source>
</evidence>
<gene>
    <name evidence="2" type="ORF">EB796_012372</name>
</gene>
<evidence type="ECO:0000313" key="2">
    <source>
        <dbReference type="EMBL" id="KAF6029304.1"/>
    </source>
</evidence>
<keyword evidence="1" id="KW-0732">Signal</keyword>
<dbReference type="AlphaFoldDB" id="A0A7J7JUE3"/>
<dbReference type="Proteomes" id="UP000593567">
    <property type="component" value="Unassembled WGS sequence"/>
</dbReference>
<reference evidence="2" key="1">
    <citation type="submission" date="2020-06" db="EMBL/GenBank/DDBJ databases">
        <title>Draft genome of Bugula neritina, a colonial animal packing powerful symbionts and potential medicines.</title>
        <authorList>
            <person name="Rayko M."/>
        </authorList>
    </citation>
    <scope>NUCLEOTIDE SEQUENCE [LARGE SCALE GENOMIC DNA]</scope>
    <source>
        <strain evidence="2">Kwan_BN1</strain>
    </source>
</reference>
<comment type="caution">
    <text evidence="2">The sequence shown here is derived from an EMBL/GenBank/DDBJ whole genome shotgun (WGS) entry which is preliminary data.</text>
</comment>
<dbReference type="PANTHER" id="PTHR46769:SF2">
    <property type="entry name" value="FIBROCYSTIN-L ISOFORM 2 PRECURSOR-RELATED"/>
    <property type="match status" value="1"/>
</dbReference>
<organism evidence="2 3">
    <name type="scientific">Bugula neritina</name>
    <name type="common">Brown bryozoan</name>
    <name type="synonym">Sertularia neritina</name>
    <dbReference type="NCBI Taxonomy" id="10212"/>
    <lineage>
        <taxon>Eukaryota</taxon>
        <taxon>Metazoa</taxon>
        <taxon>Spiralia</taxon>
        <taxon>Lophotrochozoa</taxon>
        <taxon>Bryozoa</taxon>
        <taxon>Gymnolaemata</taxon>
        <taxon>Cheilostomatida</taxon>
        <taxon>Flustrina</taxon>
        <taxon>Buguloidea</taxon>
        <taxon>Bugulidae</taxon>
        <taxon>Bugula</taxon>
    </lineage>
</organism>